<keyword evidence="3" id="KW-1185">Reference proteome</keyword>
<dbReference type="InterPro" id="IPR050490">
    <property type="entry name" value="Bact_solute-bd_prot1"/>
</dbReference>
<organism evidence="2 3">
    <name type="scientific">Nonomuraea soli</name>
    <dbReference type="NCBI Taxonomy" id="1032476"/>
    <lineage>
        <taxon>Bacteria</taxon>
        <taxon>Bacillati</taxon>
        <taxon>Actinomycetota</taxon>
        <taxon>Actinomycetes</taxon>
        <taxon>Streptosporangiales</taxon>
        <taxon>Streptosporangiaceae</taxon>
        <taxon>Nonomuraea</taxon>
    </lineage>
</organism>
<dbReference type="PROSITE" id="PS51318">
    <property type="entry name" value="TAT"/>
    <property type="match status" value="1"/>
</dbReference>
<proteinExistence type="inferred from homology"/>
<comment type="caution">
    <text evidence="2">The sequence shown here is derived from an EMBL/GenBank/DDBJ whole genome shotgun (WGS) entry which is preliminary data.</text>
</comment>
<dbReference type="Gene3D" id="3.40.190.10">
    <property type="entry name" value="Periplasmic binding protein-like II"/>
    <property type="match status" value="1"/>
</dbReference>
<evidence type="ECO:0000256" key="1">
    <source>
        <dbReference type="ARBA" id="ARBA00008520"/>
    </source>
</evidence>
<evidence type="ECO:0000313" key="3">
    <source>
        <dbReference type="Proteomes" id="UP000530928"/>
    </source>
</evidence>
<gene>
    <name evidence="2" type="ORF">HNR30_005034</name>
</gene>
<dbReference type="SUPFAM" id="SSF53850">
    <property type="entry name" value="Periplasmic binding protein-like II"/>
    <property type="match status" value="1"/>
</dbReference>
<evidence type="ECO:0000313" key="2">
    <source>
        <dbReference type="EMBL" id="MBA2893673.1"/>
    </source>
</evidence>
<dbReference type="PANTHER" id="PTHR43649:SF31">
    <property type="entry name" value="SN-GLYCEROL-3-PHOSPHATE-BINDING PERIPLASMIC PROTEIN UGPB"/>
    <property type="match status" value="1"/>
</dbReference>
<dbReference type="AlphaFoldDB" id="A0A7W0CM38"/>
<comment type="similarity">
    <text evidence="1">Belongs to the bacterial solute-binding protein 1 family.</text>
</comment>
<sequence length="483" mass="51911">MSHPGEITRRDLLRRIGLTAVVVGPGAGLLSACATGGGTAASPSASAPAPATSAAFDPKNPFAVDAKKGLEVVIFTGGFKDDYATGLHQPMYTKAHAGATIKHTGTQNVGTMLRPRFLSGEVPDVVNNSGPEAMDVAALAAEGHVAELTALWDAPSFDDPSKKVRDTVTPAALEEGKLNGKDMTLNYVVSQRALWYNAKLFQEKGWTLPTTMEEFKALGDKAKAEGIHLFAYPGQKGPYYMLWNMLYTAAKIGGNKAIIDIDNLVDNAWKSDAMKASVTAWHEIFTKYSDKSYLGLDHTQTQVKHLQNKFLFYPTGSWLEGEMAKDKPETFEYAIAPFPSVTTADAMPYGAIQVGSGEVFFATAKGQNPQGALEYLRIMLSKEGAKGFVEKTGSLTIVNGSADGVELPPGLASAAKATDAAGPNVITSARFEGWYKELFDYAWAQQNILMGGRMTVEEYLDKVQKKADDVKADSSIAKQTRDA</sequence>
<protein>
    <submittedName>
        <fullName evidence="2">N-acetylglucosamine transport system substrate-binding protein</fullName>
    </submittedName>
</protein>
<dbReference type="EMBL" id="JACDUR010000005">
    <property type="protein sequence ID" value="MBA2893673.1"/>
    <property type="molecule type" value="Genomic_DNA"/>
</dbReference>
<dbReference type="InterPro" id="IPR006311">
    <property type="entry name" value="TAT_signal"/>
</dbReference>
<reference evidence="2 3" key="1">
    <citation type="submission" date="2020-07" db="EMBL/GenBank/DDBJ databases">
        <title>Genomic Encyclopedia of Type Strains, Phase IV (KMG-IV): sequencing the most valuable type-strain genomes for metagenomic binning, comparative biology and taxonomic classification.</title>
        <authorList>
            <person name="Goeker M."/>
        </authorList>
    </citation>
    <scope>NUCLEOTIDE SEQUENCE [LARGE SCALE GENOMIC DNA]</scope>
    <source>
        <strain evidence="2 3">DSM 45533</strain>
    </source>
</reference>
<dbReference type="NCBIfam" id="TIGR03851">
    <property type="entry name" value="chitin_NgcE"/>
    <property type="match status" value="1"/>
</dbReference>
<accession>A0A7W0CM38</accession>
<dbReference type="PANTHER" id="PTHR43649">
    <property type="entry name" value="ARABINOSE-BINDING PROTEIN-RELATED"/>
    <property type="match status" value="1"/>
</dbReference>
<dbReference type="Proteomes" id="UP000530928">
    <property type="component" value="Unassembled WGS sequence"/>
</dbReference>
<name>A0A7W0CM38_9ACTN</name>
<dbReference type="InterPro" id="IPR022386">
    <property type="entry name" value="Chitin_NgcE"/>
</dbReference>
<dbReference type="RefSeq" id="WP_181612461.1">
    <property type="nucleotide sequence ID" value="NZ_BAABAM010000005.1"/>
</dbReference>